<evidence type="ECO:0000313" key="1">
    <source>
        <dbReference type="EMBL" id="CUR30495.1"/>
    </source>
</evidence>
<name>A0A1J1LD15_9CYAN</name>
<sequence length="163" mass="19171">MSKVRINKQYNLLCCIKFPESSYYQEIRIVNPQNFSKDFLITFDRVLNLTEIDPDLDEEEEDEILNPSNYAISQSVEKLTQLYQKLNQSFPRGFSSLESRGGVDLIWSNQDFDKEVWVKIPFNSQLEESVYYRKGNDSELIKNPSLEKVSDLLFWLSNQQPII</sequence>
<dbReference type="Proteomes" id="UP000184315">
    <property type="component" value="Unassembled WGS sequence"/>
</dbReference>
<dbReference type="EMBL" id="CZDF01000132">
    <property type="protein sequence ID" value="CUR30495.1"/>
    <property type="molecule type" value="Genomic_DNA"/>
</dbReference>
<dbReference type="RefSeq" id="WP_072717499.1">
    <property type="nucleotide sequence ID" value="NZ_LN889782.1"/>
</dbReference>
<keyword evidence="2" id="KW-1185">Reference proteome</keyword>
<gene>
    <name evidence="1" type="ORF">PL9214290085</name>
</gene>
<accession>A0A1J1LD15</accession>
<evidence type="ECO:0000313" key="2">
    <source>
        <dbReference type="Proteomes" id="UP000184315"/>
    </source>
</evidence>
<organism evidence="1 2">
    <name type="scientific">Planktothrix tepida PCC 9214</name>
    <dbReference type="NCBI Taxonomy" id="671072"/>
    <lineage>
        <taxon>Bacteria</taxon>
        <taxon>Bacillati</taxon>
        <taxon>Cyanobacteriota</taxon>
        <taxon>Cyanophyceae</taxon>
        <taxon>Oscillatoriophycideae</taxon>
        <taxon>Oscillatoriales</taxon>
        <taxon>Microcoleaceae</taxon>
        <taxon>Planktothrix</taxon>
    </lineage>
</organism>
<dbReference type="STRING" id="671072.PL9214290085"/>
<dbReference type="AlphaFoldDB" id="A0A1J1LD15"/>
<protein>
    <submittedName>
        <fullName evidence="1">Uncharacterized protein</fullName>
    </submittedName>
</protein>
<proteinExistence type="predicted"/>
<reference evidence="2" key="1">
    <citation type="submission" date="2015-10" db="EMBL/GenBank/DDBJ databases">
        <authorList>
            <person name="Regsiter A."/>
            <person name="william w."/>
        </authorList>
    </citation>
    <scope>NUCLEOTIDE SEQUENCE [LARGE SCALE GENOMIC DNA]</scope>
</reference>
<dbReference type="OrthoDB" id="582967at2"/>